<dbReference type="SMART" id="SM00849">
    <property type="entry name" value="Lactamase_B"/>
    <property type="match status" value="1"/>
</dbReference>
<comment type="similarity">
    <text evidence="1">Belongs to the metallo-beta-lactamase superfamily.</text>
</comment>
<dbReference type="InterPro" id="IPR036866">
    <property type="entry name" value="RibonucZ/Hydroxyglut_hydro"/>
</dbReference>
<gene>
    <name evidence="6" type="ORF">YM304_00790</name>
</gene>
<evidence type="ECO:0000256" key="1">
    <source>
        <dbReference type="ARBA" id="ARBA00007749"/>
    </source>
</evidence>
<dbReference type="Pfam" id="PF00753">
    <property type="entry name" value="Lactamase_B"/>
    <property type="match status" value="1"/>
</dbReference>
<organism evidence="6 7">
    <name type="scientific">Ilumatobacter coccineus (strain NBRC 103263 / KCTC 29153 / YM16-304)</name>
    <dbReference type="NCBI Taxonomy" id="1313172"/>
    <lineage>
        <taxon>Bacteria</taxon>
        <taxon>Bacillati</taxon>
        <taxon>Actinomycetota</taxon>
        <taxon>Acidimicrobiia</taxon>
        <taxon>Acidimicrobiales</taxon>
        <taxon>Ilumatobacteraceae</taxon>
        <taxon>Ilumatobacter</taxon>
    </lineage>
</organism>
<dbReference type="GO" id="GO:0016787">
    <property type="term" value="F:hydrolase activity"/>
    <property type="evidence" value="ECO:0007669"/>
    <property type="project" value="UniProtKB-KW"/>
</dbReference>
<dbReference type="Proteomes" id="UP000011863">
    <property type="component" value="Chromosome"/>
</dbReference>
<proteinExistence type="inferred from homology"/>
<evidence type="ECO:0000313" key="7">
    <source>
        <dbReference type="Proteomes" id="UP000011863"/>
    </source>
</evidence>
<protein>
    <submittedName>
        <fullName evidence="6">Putative hydrolase</fullName>
    </submittedName>
</protein>
<dbReference type="PANTHER" id="PTHR42978">
    <property type="entry name" value="QUORUM-QUENCHING LACTONASE YTNP-RELATED-RELATED"/>
    <property type="match status" value="1"/>
</dbReference>
<feature type="domain" description="Metallo-beta-lactamase" evidence="5">
    <location>
        <begin position="58"/>
        <end position="286"/>
    </location>
</feature>
<keyword evidence="2" id="KW-0479">Metal-binding</keyword>
<dbReference type="RefSeq" id="WP_015439641.1">
    <property type="nucleotide sequence ID" value="NC_020520.1"/>
</dbReference>
<reference evidence="6 7" key="1">
    <citation type="journal article" date="2013" name="Int. J. Syst. Evol. Microbiol.">
        <title>Ilumatobacter nonamiense sp. nov. and Ilumatobacter coccineum sp. nov., isolated from seashore sand.</title>
        <authorList>
            <person name="Matsumoto A."/>
            <person name="Kasai H."/>
            <person name="Matsuo Y."/>
            <person name="Shizuri Y."/>
            <person name="Ichikawa N."/>
            <person name="Fujita N."/>
            <person name="Omura S."/>
            <person name="Takahashi Y."/>
        </authorList>
    </citation>
    <scope>NUCLEOTIDE SEQUENCE [LARGE SCALE GENOMIC DNA]</scope>
    <source>
        <strain evidence="7">NBRC 103263 / KCTC 29153 / YM16-304</strain>
    </source>
</reference>
<keyword evidence="4" id="KW-0862">Zinc</keyword>
<dbReference type="PANTHER" id="PTHR42978:SF6">
    <property type="entry name" value="QUORUM-QUENCHING LACTONASE YTNP-RELATED"/>
    <property type="match status" value="1"/>
</dbReference>
<dbReference type="InterPro" id="IPR001279">
    <property type="entry name" value="Metallo-B-lactamas"/>
</dbReference>
<dbReference type="AlphaFoldDB" id="A0A6C7E036"/>
<evidence type="ECO:0000256" key="3">
    <source>
        <dbReference type="ARBA" id="ARBA00022801"/>
    </source>
</evidence>
<dbReference type="EMBL" id="AP012057">
    <property type="protein sequence ID" value="BAN00393.1"/>
    <property type="molecule type" value="Genomic_DNA"/>
</dbReference>
<dbReference type="KEGG" id="aym:YM304_00790"/>
<dbReference type="CDD" id="cd16277">
    <property type="entry name" value="metallo-hydrolase-like_MBL-fold"/>
    <property type="match status" value="1"/>
</dbReference>
<dbReference type="GO" id="GO:0046872">
    <property type="term" value="F:metal ion binding"/>
    <property type="evidence" value="ECO:0007669"/>
    <property type="project" value="UniProtKB-KW"/>
</dbReference>
<accession>A0A6C7E036</accession>
<dbReference type="OrthoDB" id="5177904at2"/>
<evidence type="ECO:0000259" key="5">
    <source>
        <dbReference type="SMART" id="SM00849"/>
    </source>
</evidence>
<sequence length="298" mass="32467">MTDPKRWTIGNIRLTPIVEAETTGIPVEFFFPTANGADVARADWLTPGSADGSTIAFRVQSFVLERLDEHGRRDPDAGLVVVDPCVGNHKQRNLAFWNMLDTSWFDDFEAAGFAAADVTIVVHTHLHEDHIGWDTHLVDGVWQPTFTNARHVYVGDELDFAERDDRRVGHDPFADSIKPVLDAGLGWEVDSTAEIAPGIRLVPSPGHTPGHVSMIIDTGAEPLAITGDALHHQFQFTNPSIAEVADIDIPLAQRSRSELFSDWASSGAVVAGTHFAIEPVGVVSAHDGAWRFDPVSAD</sequence>
<dbReference type="Gene3D" id="3.60.15.10">
    <property type="entry name" value="Ribonuclease Z/Hydroxyacylglutathione hydrolase-like"/>
    <property type="match status" value="1"/>
</dbReference>
<keyword evidence="7" id="KW-1185">Reference proteome</keyword>
<evidence type="ECO:0000313" key="6">
    <source>
        <dbReference type="EMBL" id="BAN00393.1"/>
    </source>
</evidence>
<evidence type="ECO:0000256" key="2">
    <source>
        <dbReference type="ARBA" id="ARBA00022723"/>
    </source>
</evidence>
<evidence type="ECO:0000256" key="4">
    <source>
        <dbReference type="ARBA" id="ARBA00022833"/>
    </source>
</evidence>
<name>A0A6C7E036_ILUCY</name>
<dbReference type="SUPFAM" id="SSF56281">
    <property type="entry name" value="Metallo-hydrolase/oxidoreductase"/>
    <property type="match status" value="1"/>
</dbReference>
<dbReference type="InterPro" id="IPR051013">
    <property type="entry name" value="MBL_superfamily_lactonases"/>
</dbReference>
<keyword evidence="3 6" id="KW-0378">Hydrolase</keyword>